<dbReference type="AlphaFoldDB" id="A0A7J6T0U1"/>
<dbReference type="Proteomes" id="UP000553632">
    <property type="component" value="Unassembled WGS sequence"/>
</dbReference>
<evidence type="ECO:0000313" key="2">
    <source>
        <dbReference type="Proteomes" id="UP000553632"/>
    </source>
</evidence>
<evidence type="ECO:0000313" key="1">
    <source>
        <dbReference type="EMBL" id="KAF4738864.1"/>
    </source>
</evidence>
<dbReference type="EMBL" id="JABANO010014269">
    <property type="protein sequence ID" value="KAF4738864.1"/>
    <property type="molecule type" value="Genomic_DNA"/>
</dbReference>
<keyword evidence="2" id="KW-1185">Reference proteome</keyword>
<feature type="non-terminal residue" evidence="1">
    <location>
        <position position="357"/>
    </location>
</feature>
<reference evidence="1 2" key="1">
    <citation type="submission" date="2020-04" db="EMBL/GenBank/DDBJ databases">
        <title>Perkinsus olseni comparative genomics.</title>
        <authorList>
            <person name="Bogema D.R."/>
        </authorList>
    </citation>
    <scope>NUCLEOTIDE SEQUENCE [LARGE SCALE GENOMIC DNA]</scope>
    <source>
        <strain evidence="1 2">ATCC PRA-207</strain>
    </source>
</reference>
<proteinExistence type="predicted"/>
<comment type="caution">
    <text evidence="1">The sequence shown here is derived from an EMBL/GenBank/DDBJ whole genome shotgun (WGS) entry which is preliminary data.</text>
</comment>
<accession>A0A7J6T0U1</accession>
<organism evidence="1 2">
    <name type="scientific">Perkinsus olseni</name>
    <name type="common">Perkinsus atlanticus</name>
    <dbReference type="NCBI Taxonomy" id="32597"/>
    <lineage>
        <taxon>Eukaryota</taxon>
        <taxon>Sar</taxon>
        <taxon>Alveolata</taxon>
        <taxon>Perkinsozoa</taxon>
        <taxon>Perkinsea</taxon>
        <taxon>Perkinsida</taxon>
        <taxon>Perkinsidae</taxon>
        <taxon>Perkinsus</taxon>
    </lineage>
</organism>
<gene>
    <name evidence="1" type="ORF">FOZ63_000466</name>
</gene>
<sequence>MVLPVNNAAAIARALTFPSISLDEVPVIGSGQVGTPESTRRKKVVMYLLWIKPGDGRSLRISRPQPRNDQRQVRYQSETVYDRFILASDAMSGRCAVLLTRSRSESDKLLRFRVLRLGDVIGVVEPIGMGSLQRDGTRILSTLDPFIPLHINQPVERPLDVDGVTNTRYSLAYLRGVRVGISRSGPAENICGGTLCDGQLAEIAATRGCCCVGTPRQSCWAVSLVVQLTGDEFDEDMQLTSMRLTALFATPVAMRAPIEAVDTILLEDSVDEIVRRVNDDYGGWTLTIWSKSAQAVATEGVNTGGGIRPPRRHLVRMEPTAALTEEQQGVLDGLKYTGVARRNLGEGAGDNDDAAAG</sequence>
<protein>
    <submittedName>
        <fullName evidence="1">Uncharacterized protein</fullName>
    </submittedName>
</protein>
<name>A0A7J6T0U1_PEROL</name>